<feature type="domain" description="CN hydrolase" evidence="1">
    <location>
        <begin position="4"/>
        <end position="262"/>
    </location>
</feature>
<dbReference type="AlphaFoldDB" id="A0A0J9FMW7"/>
<dbReference type="Proteomes" id="UP000037029">
    <property type="component" value="Chromosome"/>
</dbReference>
<evidence type="ECO:0000313" key="3">
    <source>
        <dbReference type="Proteomes" id="UP000037029"/>
    </source>
</evidence>
<proteinExistence type="predicted"/>
<reference evidence="2 3" key="1">
    <citation type="submission" date="2017-04" db="EMBL/GenBank/DDBJ databases">
        <title>Characterization, genome and methylation analysis of a phthalic acid esters degrading strain Sphingobium yanoikuyae SHJ.</title>
        <authorList>
            <person name="Feng L."/>
        </authorList>
    </citation>
    <scope>NUCLEOTIDE SEQUENCE [LARGE SCALE GENOMIC DNA]</scope>
    <source>
        <strain evidence="2 3">SHJ</strain>
    </source>
</reference>
<sequence>MTDFRIAAAQYPIELLPTYGAWEIKISRWVWEAAEQGAQLLLFPEYAAMELAGGDPDAAADLQAWLHHVMAVGERIDELHRHFAIHYEVTILGGSRPCRDNRGLIVNRARLFCPDGSSGHQDKIVMTRFERETWGIGGGEAIHVIDTPVGRVGITICYDAEFPLIARAQAEAGAQIILVPSATDSMQGFWRVRIGAQARALENQCYVVQAPTVGEAPWLPSLDENHGSAGIYGPPDGITPDNGVFAFGDLNRPQWLIADVRLDQVELWRRDGTVLPFRHWPEQQVPLLIADRTAEWAMAMSAVRQQCADSSYPEPIFDGIFE</sequence>
<dbReference type="CDD" id="cd07574">
    <property type="entry name" value="nitrilase_Rim1_like"/>
    <property type="match status" value="1"/>
</dbReference>
<dbReference type="RefSeq" id="WP_048938627.1">
    <property type="nucleotide sequence ID" value="NZ_CP020925.1"/>
</dbReference>
<dbReference type="PROSITE" id="PS50263">
    <property type="entry name" value="CN_HYDROLASE"/>
    <property type="match status" value="1"/>
</dbReference>
<protein>
    <submittedName>
        <fullName evidence="2">Amidohydrolase</fullName>
    </submittedName>
</protein>
<evidence type="ECO:0000259" key="1">
    <source>
        <dbReference type="PROSITE" id="PS50263"/>
    </source>
</evidence>
<keyword evidence="2" id="KW-0378">Hydrolase</keyword>
<organism evidence="2 3">
    <name type="scientific">Sphingobium yanoikuyae</name>
    <name type="common">Sphingomonas yanoikuyae</name>
    <dbReference type="NCBI Taxonomy" id="13690"/>
    <lineage>
        <taxon>Bacteria</taxon>
        <taxon>Pseudomonadati</taxon>
        <taxon>Pseudomonadota</taxon>
        <taxon>Alphaproteobacteria</taxon>
        <taxon>Sphingomonadales</taxon>
        <taxon>Sphingomonadaceae</taxon>
        <taxon>Sphingobium</taxon>
    </lineage>
</organism>
<gene>
    <name evidence="2" type="ORF">BV87_17430</name>
</gene>
<name>A0A0J9FMW7_SPHYA</name>
<dbReference type="SUPFAM" id="SSF56317">
    <property type="entry name" value="Carbon-nitrogen hydrolase"/>
    <property type="match status" value="1"/>
</dbReference>
<dbReference type="Gene3D" id="3.60.110.10">
    <property type="entry name" value="Carbon-nitrogen hydrolase"/>
    <property type="match status" value="1"/>
</dbReference>
<dbReference type="EMBL" id="CP020925">
    <property type="protein sequence ID" value="ATP19998.1"/>
    <property type="molecule type" value="Genomic_DNA"/>
</dbReference>
<dbReference type="Pfam" id="PF00795">
    <property type="entry name" value="CN_hydrolase"/>
    <property type="match status" value="1"/>
</dbReference>
<dbReference type="PANTHER" id="PTHR23088:SF50">
    <property type="entry name" value="HYDROLASE YHCX"/>
    <property type="match status" value="1"/>
</dbReference>
<evidence type="ECO:0000313" key="2">
    <source>
        <dbReference type="EMBL" id="ATP19998.1"/>
    </source>
</evidence>
<dbReference type="InterPro" id="IPR036526">
    <property type="entry name" value="C-N_Hydrolase_sf"/>
</dbReference>
<dbReference type="InterPro" id="IPR003010">
    <property type="entry name" value="C-N_Hydrolase"/>
</dbReference>
<dbReference type="PANTHER" id="PTHR23088">
    <property type="entry name" value="NITRILASE-RELATED"/>
    <property type="match status" value="1"/>
</dbReference>
<accession>A0A0J9FMW7</accession>
<dbReference type="GO" id="GO:0016787">
    <property type="term" value="F:hydrolase activity"/>
    <property type="evidence" value="ECO:0007669"/>
    <property type="project" value="UniProtKB-KW"/>
</dbReference>